<dbReference type="AlphaFoldDB" id="A0A7S2XC84"/>
<dbReference type="Gene3D" id="3.40.50.1820">
    <property type="entry name" value="alpha/beta hydrolase"/>
    <property type="match status" value="1"/>
</dbReference>
<dbReference type="InterPro" id="IPR029058">
    <property type="entry name" value="AB_hydrolase_fold"/>
</dbReference>
<accession>A0A7S2XC84</accession>
<protein>
    <recommendedName>
        <fullName evidence="2">Serine aminopeptidase S33 domain-containing protein</fullName>
    </recommendedName>
</protein>
<dbReference type="EMBL" id="HBHP01020231">
    <property type="protein sequence ID" value="CAD9768580.1"/>
    <property type="molecule type" value="Transcribed_RNA"/>
</dbReference>
<dbReference type="Pfam" id="PF12146">
    <property type="entry name" value="Hydrolase_4"/>
    <property type="match status" value="1"/>
</dbReference>
<gene>
    <name evidence="3" type="ORF">LSP00402_LOCUS12560</name>
</gene>
<sequence>MTALVRKLLFPVPDPPDYDDKSFPDDLIWVPHRALEDDSKTFIPCVFLPFKGAKRMVIYCHGNGCDLGTIYDELLRYREYWQVHVLAMEYPGYGLCTGTPDEASINAATLSVYNYVTKQLRWPSLFIFFYGRSIGSGPVCKLVADLQERGTRVGGIILHCGYTSIRAVVSHSIGLVASALIKDRWQNIKEVKKIDCPVLLIHGQQDKLIPYTHSEQLYDTCKSQHKQLVIVAEADHNTFDEEEDIKKPIQVFLLRAAALMQKTLKYYAELKKKRAKGNGKSKQSKSRDPKSPKSKEGTEKLSKQMSQLLSKPPPTKGKELLGEPPESPSKAFRPSSRDRKKQSARLRNYSPDFSEEDVMEGDFVSVKKPVQKTKPKAGSRRGSRNFASGSSRYKRKSSNSKR</sequence>
<dbReference type="PANTHER" id="PTHR12277:SF197">
    <property type="entry name" value="CHROMOSOME UNDETERMINED SCAFFOLD_38, WHOLE GENOME SHOTGUN SEQUENCE"/>
    <property type="match status" value="1"/>
</dbReference>
<organism evidence="3">
    <name type="scientific">Lotharella oceanica</name>
    <dbReference type="NCBI Taxonomy" id="641309"/>
    <lineage>
        <taxon>Eukaryota</taxon>
        <taxon>Sar</taxon>
        <taxon>Rhizaria</taxon>
        <taxon>Cercozoa</taxon>
        <taxon>Chlorarachniophyceae</taxon>
        <taxon>Lotharella</taxon>
    </lineage>
</organism>
<evidence type="ECO:0000313" key="3">
    <source>
        <dbReference type="EMBL" id="CAD9768580.1"/>
    </source>
</evidence>
<feature type="compositionally biased region" description="Basic residues" evidence="1">
    <location>
        <begin position="273"/>
        <end position="284"/>
    </location>
</feature>
<feature type="region of interest" description="Disordered" evidence="1">
    <location>
        <begin position="273"/>
        <end position="402"/>
    </location>
</feature>
<feature type="compositionally biased region" description="Basic residues" evidence="1">
    <location>
        <begin position="392"/>
        <end position="402"/>
    </location>
</feature>
<dbReference type="PANTHER" id="PTHR12277">
    <property type="entry name" value="ALPHA/BETA HYDROLASE DOMAIN-CONTAINING PROTEIN"/>
    <property type="match status" value="1"/>
</dbReference>
<feature type="domain" description="Serine aminopeptidase S33" evidence="2">
    <location>
        <begin position="189"/>
        <end position="243"/>
    </location>
</feature>
<feature type="compositionally biased region" description="Basic and acidic residues" evidence="1">
    <location>
        <begin position="285"/>
        <end position="302"/>
    </location>
</feature>
<name>A0A7S2XC84_9EUKA</name>
<proteinExistence type="predicted"/>
<dbReference type="SUPFAM" id="SSF53474">
    <property type="entry name" value="alpha/beta-Hydrolases"/>
    <property type="match status" value="1"/>
</dbReference>
<evidence type="ECO:0000259" key="2">
    <source>
        <dbReference type="Pfam" id="PF12146"/>
    </source>
</evidence>
<dbReference type="InterPro" id="IPR022742">
    <property type="entry name" value="Hydrolase_4"/>
</dbReference>
<reference evidence="3" key="1">
    <citation type="submission" date="2021-01" db="EMBL/GenBank/DDBJ databases">
        <authorList>
            <person name="Corre E."/>
            <person name="Pelletier E."/>
            <person name="Niang G."/>
            <person name="Scheremetjew M."/>
            <person name="Finn R."/>
            <person name="Kale V."/>
            <person name="Holt S."/>
            <person name="Cochrane G."/>
            <person name="Meng A."/>
            <person name="Brown T."/>
            <person name="Cohen L."/>
        </authorList>
    </citation>
    <scope>NUCLEOTIDE SEQUENCE</scope>
    <source>
        <strain evidence="3">CCMP622</strain>
    </source>
</reference>
<feature type="compositionally biased region" description="Basic residues" evidence="1">
    <location>
        <begin position="369"/>
        <end position="383"/>
    </location>
</feature>
<evidence type="ECO:0000256" key="1">
    <source>
        <dbReference type="SAM" id="MobiDB-lite"/>
    </source>
</evidence>